<organism evidence="2 3">
    <name type="scientific">Metallosphaera yellowstonensis MK1</name>
    <dbReference type="NCBI Taxonomy" id="671065"/>
    <lineage>
        <taxon>Archaea</taxon>
        <taxon>Thermoproteota</taxon>
        <taxon>Thermoprotei</taxon>
        <taxon>Sulfolobales</taxon>
        <taxon>Sulfolobaceae</taxon>
        <taxon>Metallosphaera</taxon>
    </lineage>
</organism>
<evidence type="ECO:0000259" key="1">
    <source>
        <dbReference type="Pfam" id="PF12172"/>
    </source>
</evidence>
<dbReference type="eggNOG" id="arCOG01289">
    <property type="taxonomic scope" value="Archaea"/>
</dbReference>
<evidence type="ECO:0000313" key="3">
    <source>
        <dbReference type="Proteomes" id="UP000003980"/>
    </source>
</evidence>
<dbReference type="Pfam" id="PF12172">
    <property type="entry name" value="zf-ChsH2"/>
    <property type="match status" value="1"/>
</dbReference>
<reference evidence="2 3" key="1">
    <citation type="submission" date="2012-01" db="EMBL/GenBank/DDBJ databases">
        <title>Improved High-Quality Draft sequence of Metallosphaera yellowstonensis MK1.</title>
        <authorList>
            <consortium name="US DOE Joint Genome Institute"/>
            <person name="Lucas S."/>
            <person name="Han J."/>
            <person name="Cheng J.-F."/>
            <person name="Goodwin L."/>
            <person name="Pitluck S."/>
            <person name="Peters L."/>
            <person name="Teshima H."/>
            <person name="Detter J.C."/>
            <person name="Han C."/>
            <person name="Tapia R."/>
            <person name="Land M."/>
            <person name="Hauser L."/>
            <person name="Kyrpides N."/>
            <person name="Kozubal M."/>
            <person name="Macur R.E."/>
            <person name="Jay Z."/>
            <person name="Inskeep W."/>
            <person name="Woyke T."/>
        </authorList>
    </citation>
    <scope>NUCLEOTIDE SEQUENCE [LARGE SCALE GENOMIC DNA]</scope>
    <source>
        <strain evidence="2 3">MK1</strain>
    </source>
</reference>
<accession>H2C489</accession>
<feature type="domain" description="ChsH2 rubredoxin-like zinc ribbon" evidence="1">
    <location>
        <begin position="10"/>
        <end position="39"/>
    </location>
</feature>
<gene>
    <name evidence="2" type="ORF">MetMK1DRAFT_00002560</name>
</gene>
<keyword evidence="3" id="KW-1185">Reference proteome</keyword>
<dbReference type="SUPFAM" id="SSF50249">
    <property type="entry name" value="Nucleic acid-binding proteins"/>
    <property type="match status" value="1"/>
</dbReference>
<sequence>MDPAVEFKNGKVPYLHCGDCGHNFFYIRDSCPRCHGRNLSMMLSSGRGRVFSVTKFQGAIYAIVELDEGFRMYSNVLDDVKIGDRVEAVPGENKPVYRKV</sequence>
<dbReference type="AlphaFoldDB" id="H2C489"/>
<dbReference type="PANTHER" id="PTHR34075">
    <property type="entry name" value="BLR3430 PROTEIN"/>
    <property type="match status" value="1"/>
</dbReference>
<proteinExistence type="predicted"/>
<name>H2C489_9CREN</name>
<dbReference type="EMBL" id="JH597761">
    <property type="protein sequence ID" value="EHP69754.1"/>
    <property type="molecule type" value="Genomic_DNA"/>
</dbReference>
<protein>
    <submittedName>
        <fullName evidence="2">Putative nucleic-acid-binding protein containing a Zn-ribbon</fullName>
    </submittedName>
</protein>
<dbReference type="InterPro" id="IPR052513">
    <property type="entry name" value="Thioester_dehydratase-like"/>
</dbReference>
<dbReference type="PANTHER" id="PTHR34075:SF5">
    <property type="entry name" value="BLR3430 PROTEIN"/>
    <property type="match status" value="1"/>
</dbReference>
<dbReference type="STRING" id="671065.MetMK1DRAFT_00002560"/>
<dbReference type="InterPro" id="IPR012340">
    <property type="entry name" value="NA-bd_OB-fold"/>
</dbReference>
<dbReference type="InterPro" id="IPR022002">
    <property type="entry name" value="ChsH2_Znr"/>
</dbReference>
<dbReference type="Proteomes" id="UP000003980">
    <property type="component" value="Unassembled WGS sequence"/>
</dbReference>
<evidence type="ECO:0000313" key="2">
    <source>
        <dbReference type="EMBL" id="EHP69754.1"/>
    </source>
</evidence>
<dbReference type="HOGENOM" id="CLU_119412_1_2_2"/>